<feature type="region of interest" description="Disordered" evidence="4">
    <location>
        <begin position="505"/>
        <end position="563"/>
    </location>
</feature>
<dbReference type="SUPFAM" id="SSF57997">
    <property type="entry name" value="Tropomyosin"/>
    <property type="match status" value="1"/>
</dbReference>
<evidence type="ECO:0000256" key="4">
    <source>
        <dbReference type="SAM" id="MobiDB-lite"/>
    </source>
</evidence>
<comment type="similarity">
    <text evidence="1">Belongs to the FPP family.</text>
</comment>
<feature type="compositionally biased region" description="Low complexity" evidence="4">
    <location>
        <begin position="547"/>
        <end position="557"/>
    </location>
</feature>
<sequence>MGEMHGITVSGLINKLSAAGVSADAPDDLVNQHAKLQRKPLQAETEATVLKQRLEDLAKQNSTLEDRADNLDGALKEAVNKLRQVKEEQERKIQEAVLKEMQVWESSKTKLVNQILQLQSAIDSYRVEASGMSHKLEFLEEENSALKLELISKSEELEIRTIERDLSAEAAKYTSKHNLESIKKIARLEAECRRLRSVAHTSLPVSDQKSGTTSSFYSDSLTDSQSDNGERPQSANVDFLDNMISKSTECQISYSSSHPSSLIAGGNQSKSTSTLNKTGAGTGIEMDLMDDFLEIERLVALPEIVNKHCHEPGMLCNNQYQCSSDESSLEEACRRASKLEEKIDVIEAEKAELEDNLEKMKQQKLEFEDRLKSVLEANNALEEKVTRIQVEKSELEIALTKSQHRTSLLTAQLSEAELKLNEALKELDAAYESQESYKSQVIGYELEAKIMSSRIESIESELKTEKDDDLVAAAGKLAECQQTIASIGVQLKSLASLDDFLTDTANSQESVERLDSDNGQLSTREHDQSNKAVKSRSPCRTNDDPLASASSTSSEAQVSKEKSRNEYIKMFSRSYRGRV</sequence>
<evidence type="ECO:0000313" key="5">
    <source>
        <dbReference type="EnsemblPlants" id="Kaladp0082s0058.1.v1.1"/>
    </source>
</evidence>
<evidence type="ECO:0008006" key="7">
    <source>
        <dbReference type="Google" id="ProtNLM"/>
    </source>
</evidence>
<dbReference type="PANTHER" id="PTHR31580">
    <property type="entry name" value="FILAMENT-LIKE PLANT PROTEIN 4"/>
    <property type="match status" value="1"/>
</dbReference>
<dbReference type="EnsemblPlants" id="Kaladp0082s0058.1.v1.1">
    <property type="protein sequence ID" value="Kaladp0082s0058.1.v1.1"/>
    <property type="gene ID" value="Kaladp0082s0058.v1.1"/>
</dbReference>
<protein>
    <recommendedName>
        <fullName evidence="7">Filament-like plant protein</fullName>
    </recommendedName>
</protein>
<dbReference type="Gene3D" id="1.20.5.340">
    <property type="match status" value="1"/>
</dbReference>
<organism evidence="5 6">
    <name type="scientific">Kalanchoe fedtschenkoi</name>
    <name type="common">Lavender scallops</name>
    <name type="synonym">South American air plant</name>
    <dbReference type="NCBI Taxonomy" id="63787"/>
    <lineage>
        <taxon>Eukaryota</taxon>
        <taxon>Viridiplantae</taxon>
        <taxon>Streptophyta</taxon>
        <taxon>Embryophyta</taxon>
        <taxon>Tracheophyta</taxon>
        <taxon>Spermatophyta</taxon>
        <taxon>Magnoliopsida</taxon>
        <taxon>eudicotyledons</taxon>
        <taxon>Gunneridae</taxon>
        <taxon>Pentapetalae</taxon>
        <taxon>Saxifragales</taxon>
        <taxon>Crassulaceae</taxon>
        <taxon>Kalanchoe</taxon>
    </lineage>
</organism>
<dbReference type="InterPro" id="IPR008587">
    <property type="entry name" value="FPP_plant"/>
</dbReference>
<feature type="coiled-coil region" evidence="3">
    <location>
        <begin position="47"/>
        <end position="156"/>
    </location>
</feature>
<dbReference type="Pfam" id="PF05911">
    <property type="entry name" value="FPP"/>
    <property type="match status" value="1"/>
</dbReference>
<dbReference type="OMA" id="DCKSPAA"/>
<evidence type="ECO:0000256" key="1">
    <source>
        <dbReference type="ARBA" id="ARBA00005921"/>
    </source>
</evidence>
<dbReference type="Gramene" id="Kaladp0082s0058.1.v1.1">
    <property type="protein sequence ID" value="Kaladp0082s0058.1.v1.1"/>
    <property type="gene ID" value="Kaladp0082s0058.v1.1"/>
</dbReference>
<dbReference type="PANTHER" id="PTHR31580:SF5">
    <property type="entry name" value="FILAMENT-LIKE PLANT PROTEIN 1-RELATED"/>
    <property type="match status" value="1"/>
</dbReference>
<dbReference type="Proteomes" id="UP000594263">
    <property type="component" value="Unplaced"/>
</dbReference>
<name>A0A7N0UUC6_KALFE</name>
<reference evidence="5" key="1">
    <citation type="submission" date="2021-01" db="UniProtKB">
        <authorList>
            <consortium name="EnsemblPlants"/>
        </authorList>
    </citation>
    <scope>IDENTIFICATION</scope>
</reference>
<feature type="region of interest" description="Disordered" evidence="4">
    <location>
        <begin position="201"/>
        <end position="235"/>
    </location>
</feature>
<proteinExistence type="inferred from homology"/>
<keyword evidence="2 3" id="KW-0175">Coiled coil</keyword>
<dbReference type="AlphaFoldDB" id="A0A7N0UUC6"/>
<keyword evidence="6" id="KW-1185">Reference proteome</keyword>
<evidence type="ECO:0000256" key="2">
    <source>
        <dbReference type="ARBA" id="ARBA00023054"/>
    </source>
</evidence>
<evidence type="ECO:0000256" key="3">
    <source>
        <dbReference type="SAM" id="Coils"/>
    </source>
</evidence>
<evidence type="ECO:0000313" key="6">
    <source>
        <dbReference type="Proteomes" id="UP000594263"/>
    </source>
</evidence>
<accession>A0A7N0UUC6</accession>
<feature type="coiled-coil region" evidence="3">
    <location>
        <begin position="329"/>
        <end position="440"/>
    </location>
</feature>